<dbReference type="EC" id="5.2.1.8" evidence="1"/>
<dbReference type="Proteomes" id="UP001178507">
    <property type="component" value="Unassembled WGS sequence"/>
</dbReference>
<dbReference type="PANTHER" id="PTHR45625:SF12">
    <property type="entry name" value="PEPTIDYL-PROLYL CIS-TRANS ISOMERASE"/>
    <property type="match status" value="1"/>
</dbReference>
<reference evidence="3" key="1">
    <citation type="submission" date="2023-08" db="EMBL/GenBank/DDBJ databases">
        <authorList>
            <person name="Chen Y."/>
            <person name="Shah S."/>
            <person name="Dougan E. K."/>
            <person name="Thang M."/>
            <person name="Chan C."/>
        </authorList>
    </citation>
    <scope>NUCLEOTIDE SEQUENCE</scope>
</reference>
<feature type="domain" description="PPIase cyclophilin-type" evidence="2">
    <location>
        <begin position="6"/>
        <end position="176"/>
    </location>
</feature>
<evidence type="ECO:0000313" key="4">
    <source>
        <dbReference type="Proteomes" id="UP001178507"/>
    </source>
</evidence>
<proteinExistence type="inferred from homology"/>
<evidence type="ECO:0000256" key="1">
    <source>
        <dbReference type="RuleBase" id="RU363019"/>
    </source>
</evidence>
<dbReference type="SUPFAM" id="SSF50891">
    <property type="entry name" value="Cyclophilin-like"/>
    <property type="match status" value="1"/>
</dbReference>
<dbReference type="Pfam" id="PF00160">
    <property type="entry name" value="Pro_isomerase"/>
    <property type="match status" value="1"/>
</dbReference>
<sequence length="207" mass="22604">MAARVETSMGSLRLTLHYSKTPLTSRNFLELAKSGYYDGCIVHRVVPGFMMQTGDPDPTSSNGSGGESIYGPTFQDEIVASLSHDRTGVVSMANAGFNTNSSQFFITFQACEHLDGKHTIFGQVEDSDLATLREMECVKVGKGDRLVLAILSMIKSTPKWLCLRPTKPIKIFGIHVEEDPWAGHPLPPGACIPDKPLVTEDKNCCVQ</sequence>
<evidence type="ECO:0000259" key="2">
    <source>
        <dbReference type="PROSITE" id="PS50072"/>
    </source>
</evidence>
<protein>
    <recommendedName>
        <fullName evidence="1">Peptidyl-prolyl cis-trans isomerase</fullName>
        <shortName evidence="1">PPIase</shortName>
        <ecNumber evidence="1">5.2.1.8</ecNumber>
    </recommendedName>
</protein>
<organism evidence="3 4">
    <name type="scientific">Effrenium voratum</name>
    <dbReference type="NCBI Taxonomy" id="2562239"/>
    <lineage>
        <taxon>Eukaryota</taxon>
        <taxon>Sar</taxon>
        <taxon>Alveolata</taxon>
        <taxon>Dinophyceae</taxon>
        <taxon>Suessiales</taxon>
        <taxon>Symbiodiniaceae</taxon>
        <taxon>Effrenium</taxon>
    </lineage>
</organism>
<dbReference type="InterPro" id="IPR020892">
    <property type="entry name" value="Cyclophilin-type_PPIase_CS"/>
</dbReference>
<dbReference type="PANTHER" id="PTHR45625">
    <property type="entry name" value="PEPTIDYL-PROLYL CIS-TRANS ISOMERASE-RELATED"/>
    <property type="match status" value="1"/>
</dbReference>
<dbReference type="InterPro" id="IPR029000">
    <property type="entry name" value="Cyclophilin-like_dom_sf"/>
</dbReference>
<dbReference type="GO" id="GO:0071013">
    <property type="term" value="C:catalytic step 2 spliceosome"/>
    <property type="evidence" value="ECO:0007669"/>
    <property type="project" value="TreeGrafter"/>
</dbReference>
<dbReference type="InterPro" id="IPR044666">
    <property type="entry name" value="Cyclophilin_A-like"/>
</dbReference>
<dbReference type="PROSITE" id="PS50072">
    <property type="entry name" value="CSA_PPIASE_2"/>
    <property type="match status" value="1"/>
</dbReference>
<evidence type="ECO:0000313" key="3">
    <source>
        <dbReference type="EMBL" id="CAJ1386298.1"/>
    </source>
</evidence>
<dbReference type="Gene3D" id="2.40.100.10">
    <property type="entry name" value="Cyclophilin-like"/>
    <property type="match status" value="1"/>
</dbReference>
<comment type="caution">
    <text evidence="3">The sequence shown here is derived from an EMBL/GenBank/DDBJ whole genome shotgun (WGS) entry which is preliminary data.</text>
</comment>
<comment type="function">
    <text evidence="1">PPIases accelerate the folding of proteins. It catalyzes the cis-trans isomerization of proline imidic peptide bonds in oligopeptides.</text>
</comment>
<dbReference type="InterPro" id="IPR002130">
    <property type="entry name" value="Cyclophilin-type_PPIase_dom"/>
</dbReference>
<comment type="catalytic activity">
    <reaction evidence="1">
        <text>[protein]-peptidylproline (omega=180) = [protein]-peptidylproline (omega=0)</text>
        <dbReference type="Rhea" id="RHEA:16237"/>
        <dbReference type="Rhea" id="RHEA-COMP:10747"/>
        <dbReference type="Rhea" id="RHEA-COMP:10748"/>
        <dbReference type="ChEBI" id="CHEBI:83833"/>
        <dbReference type="ChEBI" id="CHEBI:83834"/>
        <dbReference type="EC" id="5.2.1.8"/>
    </reaction>
</comment>
<name>A0AA36N1I5_9DINO</name>
<accession>A0AA36N1I5</accession>
<dbReference type="GO" id="GO:0003755">
    <property type="term" value="F:peptidyl-prolyl cis-trans isomerase activity"/>
    <property type="evidence" value="ECO:0007669"/>
    <property type="project" value="UniProtKB-UniRule"/>
</dbReference>
<keyword evidence="4" id="KW-1185">Reference proteome</keyword>
<gene>
    <name evidence="3" type="ORF">EVOR1521_LOCUS12696</name>
</gene>
<dbReference type="EMBL" id="CAUJNA010001349">
    <property type="protein sequence ID" value="CAJ1386298.1"/>
    <property type="molecule type" value="Genomic_DNA"/>
</dbReference>
<comment type="similarity">
    <text evidence="1">Belongs to the cyclophilin-type PPIase family.</text>
</comment>
<keyword evidence="1" id="KW-0413">Isomerase</keyword>
<dbReference type="PRINTS" id="PR00153">
    <property type="entry name" value="CSAPPISMRASE"/>
</dbReference>
<dbReference type="AlphaFoldDB" id="A0AA36N1I5"/>
<keyword evidence="1" id="KW-0697">Rotamase</keyword>
<dbReference type="PROSITE" id="PS00170">
    <property type="entry name" value="CSA_PPIASE_1"/>
    <property type="match status" value="1"/>
</dbReference>
<dbReference type="GO" id="GO:0006457">
    <property type="term" value="P:protein folding"/>
    <property type="evidence" value="ECO:0007669"/>
    <property type="project" value="InterPro"/>
</dbReference>